<sequence>MSTPSLIHCGEFVDALAALRRGHVIVALDRDARTCVLDGSGLHWSFRTLHEYGLVAEFDNPDGFAGLRYFRLTAVGAQFADRALAAWHERPWHQRLMIRLRG</sequence>
<dbReference type="EMBL" id="JABSNM010000005">
    <property type="protein sequence ID" value="NRT55833.1"/>
    <property type="molecule type" value="Genomic_DNA"/>
</dbReference>
<accession>A0ABX2G0K8</accession>
<organism evidence="1 2">
    <name type="scientific">Sphaerotilus uruguayifluvii</name>
    <dbReference type="NCBI Taxonomy" id="2735897"/>
    <lineage>
        <taxon>Bacteria</taxon>
        <taxon>Pseudomonadati</taxon>
        <taxon>Pseudomonadota</taxon>
        <taxon>Betaproteobacteria</taxon>
        <taxon>Burkholderiales</taxon>
        <taxon>Sphaerotilaceae</taxon>
        <taxon>Sphaerotilus</taxon>
    </lineage>
</organism>
<name>A0ABX2G0K8_9BURK</name>
<evidence type="ECO:0000313" key="2">
    <source>
        <dbReference type="Proteomes" id="UP001516061"/>
    </source>
</evidence>
<evidence type="ECO:0008006" key="3">
    <source>
        <dbReference type="Google" id="ProtNLM"/>
    </source>
</evidence>
<comment type="caution">
    <text evidence="1">The sequence shown here is derived from an EMBL/GenBank/DDBJ whole genome shotgun (WGS) entry which is preliminary data.</text>
</comment>
<dbReference type="Proteomes" id="UP001516061">
    <property type="component" value="Unassembled WGS sequence"/>
</dbReference>
<evidence type="ECO:0000313" key="1">
    <source>
        <dbReference type="EMBL" id="NRT55833.1"/>
    </source>
</evidence>
<keyword evidence="2" id="KW-1185">Reference proteome</keyword>
<gene>
    <name evidence="1" type="ORF">HNQ01_001563</name>
</gene>
<dbReference type="RefSeq" id="WP_173804800.1">
    <property type="nucleotide sequence ID" value="NZ_JABSNM010000005.1"/>
</dbReference>
<proteinExistence type="predicted"/>
<reference evidence="1 2" key="1">
    <citation type="submission" date="2020-05" db="EMBL/GenBank/DDBJ databases">
        <title>Genomic Encyclopedia of Type Strains, Phase IV (KMG-V): Genome sequencing to study the core and pangenomes of soil and plant-associated prokaryotes.</title>
        <authorList>
            <person name="Whitman W."/>
        </authorList>
    </citation>
    <scope>NUCLEOTIDE SEQUENCE [LARGE SCALE GENOMIC DNA]</scope>
    <source>
        <strain evidence="1 2">C29</strain>
    </source>
</reference>
<protein>
    <recommendedName>
        <fullName evidence="3">ArsR family transcriptional regulator</fullName>
    </recommendedName>
</protein>